<comment type="caution">
    <text evidence="6">The sequence shown here is derived from an EMBL/GenBank/DDBJ whole genome shotgun (WGS) entry which is preliminary data.</text>
</comment>
<dbReference type="PANTHER" id="PTHR45660:SF87">
    <property type="entry name" value="OS08G0565700 PROTEIN"/>
    <property type="match status" value="1"/>
</dbReference>
<feature type="domain" description="YDG" evidence="5">
    <location>
        <begin position="174"/>
        <end position="322"/>
    </location>
</feature>
<dbReference type="SMART" id="SM00466">
    <property type="entry name" value="SRA"/>
    <property type="match status" value="1"/>
</dbReference>
<dbReference type="EMBL" id="LWDX02009764">
    <property type="protein sequence ID" value="OEL36248.1"/>
    <property type="molecule type" value="Genomic_DNA"/>
</dbReference>
<evidence type="ECO:0000259" key="5">
    <source>
        <dbReference type="PROSITE" id="PS51015"/>
    </source>
</evidence>
<keyword evidence="7" id="KW-1185">Reference proteome</keyword>
<dbReference type="GO" id="GO:0042054">
    <property type="term" value="F:histone methyltransferase activity"/>
    <property type="evidence" value="ECO:0007669"/>
    <property type="project" value="TreeGrafter"/>
</dbReference>
<dbReference type="InterPro" id="IPR015947">
    <property type="entry name" value="PUA-like_sf"/>
</dbReference>
<dbReference type="SUPFAM" id="SSF88697">
    <property type="entry name" value="PUA domain-like"/>
    <property type="match status" value="1"/>
</dbReference>
<keyword evidence="6" id="KW-0808">Transferase</keyword>
<evidence type="ECO:0000313" key="6">
    <source>
        <dbReference type="EMBL" id="OEL36248.1"/>
    </source>
</evidence>
<reference evidence="6 7" key="1">
    <citation type="submission" date="2016-09" db="EMBL/GenBank/DDBJ databases">
        <title>The draft genome of Dichanthelium oligosanthes: A C3 panicoid grass species.</title>
        <authorList>
            <person name="Studer A.J."/>
            <person name="Schnable J.C."/>
            <person name="Brutnell T.P."/>
        </authorList>
    </citation>
    <scope>NUCLEOTIDE SEQUENCE [LARGE SCALE GENOMIC DNA]</scope>
    <source>
        <strain evidence="7">cv. Kellogg 1175</strain>
        <tissue evidence="6">Leaf</tissue>
    </source>
</reference>
<dbReference type="Proteomes" id="UP000095767">
    <property type="component" value="Unassembled WGS sequence"/>
</dbReference>
<sequence>MPVAAPPPSMILALTPQVCHALNNELPPSPEGHPLITHCLRHAQLQLKALAAPSAPPFSHRLLPLCPQQVQAEQQGHQLPEEQATGGGSNSNASSSKRRARSGPEMVRVAHISPIDQINYRTLVRRTRIAFEALRGDYQRQGLTVGKRNRPDLRAYHKMLSTGQCLHRGIRIVGDIPGVLVGDAFFYRAELCVVGIHSVHMAGICFVPPSLVDEGIPIATSVVSSAGYLNDKDIGDVLYYTCSGSRNNNSMGHHADQKLDGGNLALHNSYKYSVEVRVIRGHDYNHSPTGKVYIYDGLYRVIESTFGPGKSGHDVCKFKLLRLPGQKELGSKRWHTAQQLKETMDAVS</sequence>
<accession>A0A1E5WFZ8</accession>
<gene>
    <name evidence="6" type="ORF">BAE44_0002733</name>
</gene>
<dbReference type="GO" id="GO:0005634">
    <property type="term" value="C:nucleus"/>
    <property type="evidence" value="ECO:0007669"/>
    <property type="project" value="UniProtKB-SubCell"/>
</dbReference>
<evidence type="ECO:0000256" key="3">
    <source>
        <dbReference type="PROSITE-ProRule" id="PRU00358"/>
    </source>
</evidence>
<dbReference type="InterPro" id="IPR051357">
    <property type="entry name" value="H3K9_HMTase_SUVAR3-9"/>
</dbReference>
<keyword evidence="6" id="KW-0489">Methyltransferase</keyword>
<dbReference type="InterPro" id="IPR003105">
    <property type="entry name" value="SRA_YDG"/>
</dbReference>
<evidence type="ECO:0000256" key="1">
    <source>
        <dbReference type="ARBA" id="ARBA00004286"/>
    </source>
</evidence>
<dbReference type="InterPro" id="IPR036987">
    <property type="entry name" value="SRA-YDG_sf"/>
</dbReference>
<dbReference type="AlphaFoldDB" id="A0A1E5WFZ8"/>
<evidence type="ECO:0000256" key="2">
    <source>
        <dbReference type="ARBA" id="ARBA00023242"/>
    </source>
</evidence>
<dbReference type="PANTHER" id="PTHR45660">
    <property type="entry name" value="HISTONE-LYSINE N-METHYLTRANSFERASE SETMAR"/>
    <property type="match status" value="1"/>
</dbReference>
<evidence type="ECO:0000256" key="4">
    <source>
        <dbReference type="SAM" id="MobiDB-lite"/>
    </source>
</evidence>
<proteinExistence type="predicted"/>
<name>A0A1E5WFZ8_9POAL</name>
<evidence type="ECO:0000313" key="7">
    <source>
        <dbReference type="Proteomes" id="UP000095767"/>
    </source>
</evidence>
<dbReference type="GO" id="GO:0032259">
    <property type="term" value="P:methylation"/>
    <property type="evidence" value="ECO:0007669"/>
    <property type="project" value="UniProtKB-KW"/>
</dbReference>
<dbReference type="GO" id="GO:0005694">
    <property type="term" value="C:chromosome"/>
    <property type="evidence" value="ECO:0007669"/>
    <property type="project" value="UniProtKB-SubCell"/>
</dbReference>
<dbReference type="OrthoDB" id="5792673at2759"/>
<dbReference type="STRING" id="888268.A0A1E5WFZ8"/>
<dbReference type="Pfam" id="PF02182">
    <property type="entry name" value="SAD_SRA"/>
    <property type="match status" value="1"/>
</dbReference>
<dbReference type="GO" id="GO:0003690">
    <property type="term" value="F:double-stranded DNA binding"/>
    <property type="evidence" value="ECO:0007669"/>
    <property type="project" value="TreeGrafter"/>
</dbReference>
<feature type="region of interest" description="Disordered" evidence="4">
    <location>
        <begin position="70"/>
        <end position="105"/>
    </location>
</feature>
<protein>
    <submittedName>
        <fullName evidence="6">Histone-lysine N-methyltransferase family member SUVH9</fullName>
    </submittedName>
</protein>
<organism evidence="6 7">
    <name type="scientific">Dichanthelium oligosanthes</name>
    <dbReference type="NCBI Taxonomy" id="888268"/>
    <lineage>
        <taxon>Eukaryota</taxon>
        <taxon>Viridiplantae</taxon>
        <taxon>Streptophyta</taxon>
        <taxon>Embryophyta</taxon>
        <taxon>Tracheophyta</taxon>
        <taxon>Spermatophyta</taxon>
        <taxon>Magnoliopsida</taxon>
        <taxon>Liliopsida</taxon>
        <taxon>Poales</taxon>
        <taxon>Poaceae</taxon>
        <taxon>PACMAD clade</taxon>
        <taxon>Panicoideae</taxon>
        <taxon>Panicodae</taxon>
        <taxon>Paniceae</taxon>
        <taxon>Dichantheliinae</taxon>
        <taxon>Dichanthelium</taxon>
    </lineage>
</organism>
<dbReference type="PROSITE" id="PS51015">
    <property type="entry name" value="YDG"/>
    <property type="match status" value="1"/>
</dbReference>
<comment type="subcellular location">
    <subcellularLocation>
        <location evidence="1">Chromosome</location>
    </subcellularLocation>
    <subcellularLocation>
        <location evidence="3">Nucleus</location>
    </subcellularLocation>
</comment>
<dbReference type="Gene3D" id="2.30.280.10">
    <property type="entry name" value="SRA-YDG"/>
    <property type="match status" value="1"/>
</dbReference>
<keyword evidence="2 3" id="KW-0539">Nucleus</keyword>